<sequence length="139" mass="15023">MDMLAFLVPIVTGLVWAGNGLYHLMYDNEVRRRGVRTEARVVGPVPGAPASQSRSRGQWVINPVLSFTTPDGRTVQQAVGSRKRPVRARSNAQVTVFHVPDDPSELVIDGHGVRGRAYTDIVLGLSLAVIVGVLVSRVA</sequence>
<keyword evidence="1" id="KW-0812">Transmembrane</keyword>
<name>A0ABW0C9A2_STRCD</name>
<keyword evidence="3" id="KW-1185">Reference proteome</keyword>
<keyword evidence="1" id="KW-0472">Membrane</keyword>
<comment type="caution">
    <text evidence="2">The sequence shown here is derived from an EMBL/GenBank/DDBJ whole genome shotgun (WGS) entry which is preliminary data.</text>
</comment>
<keyword evidence="1" id="KW-1133">Transmembrane helix</keyword>
<reference evidence="3" key="1">
    <citation type="journal article" date="2019" name="Int. J. Syst. Evol. Microbiol.">
        <title>The Global Catalogue of Microorganisms (GCM) 10K type strain sequencing project: providing services to taxonomists for standard genome sequencing and annotation.</title>
        <authorList>
            <consortium name="The Broad Institute Genomics Platform"/>
            <consortium name="The Broad Institute Genome Sequencing Center for Infectious Disease"/>
            <person name="Wu L."/>
            <person name="Ma J."/>
        </authorList>
    </citation>
    <scope>NUCLEOTIDE SEQUENCE [LARGE SCALE GENOMIC DNA]</scope>
    <source>
        <strain evidence="3">KCTC 42586</strain>
    </source>
</reference>
<evidence type="ECO:0000256" key="1">
    <source>
        <dbReference type="SAM" id="Phobius"/>
    </source>
</evidence>
<evidence type="ECO:0000313" key="2">
    <source>
        <dbReference type="EMBL" id="MFC5212379.1"/>
    </source>
</evidence>
<proteinExistence type="predicted"/>
<protein>
    <submittedName>
        <fullName evidence="2">DUF3592 domain-containing protein</fullName>
    </submittedName>
</protein>
<feature type="transmembrane region" description="Helical" evidence="1">
    <location>
        <begin position="117"/>
        <end position="135"/>
    </location>
</feature>
<evidence type="ECO:0000313" key="3">
    <source>
        <dbReference type="Proteomes" id="UP001596263"/>
    </source>
</evidence>
<accession>A0ABW0C9A2</accession>
<dbReference type="EMBL" id="JBHSKM010000001">
    <property type="protein sequence ID" value="MFC5212379.1"/>
    <property type="molecule type" value="Genomic_DNA"/>
</dbReference>
<organism evidence="2 3">
    <name type="scientific">Streptomyces coerulescens</name>
    <dbReference type="NCBI Taxonomy" id="29304"/>
    <lineage>
        <taxon>Bacteria</taxon>
        <taxon>Bacillati</taxon>
        <taxon>Actinomycetota</taxon>
        <taxon>Actinomycetes</taxon>
        <taxon>Kitasatosporales</taxon>
        <taxon>Streptomycetaceae</taxon>
        <taxon>Streptomyces</taxon>
    </lineage>
</organism>
<dbReference type="RefSeq" id="WP_380844826.1">
    <property type="nucleotide sequence ID" value="NZ_JBHSKM010000001.1"/>
</dbReference>
<gene>
    <name evidence="2" type="ORF">ACFPQ9_00870</name>
</gene>
<dbReference type="Proteomes" id="UP001596263">
    <property type="component" value="Unassembled WGS sequence"/>
</dbReference>